<evidence type="ECO:0000259" key="16">
    <source>
        <dbReference type="Pfam" id="PF20974"/>
    </source>
</evidence>
<keyword evidence="5 12" id="KW-0436">Ligase</keyword>
<evidence type="ECO:0000256" key="10">
    <source>
        <dbReference type="ARBA" id="ARBA00030865"/>
    </source>
</evidence>
<gene>
    <name evidence="17" type="ORF">D0865_13115</name>
</gene>
<reference evidence="17 18" key="1">
    <citation type="journal article" date="2018" name="BMC Genomics">
        <title>Genomic evidence for intraspecific hybridization in a clonal and extremely halotolerant yeast.</title>
        <authorList>
            <person name="Gostincar C."/>
            <person name="Stajich J.E."/>
            <person name="Zupancic J."/>
            <person name="Zalar P."/>
            <person name="Gunde-Cimerman N."/>
        </authorList>
    </citation>
    <scope>NUCLEOTIDE SEQUENCE [LARGE SCALE GENOMIC DNA]</scope>
    <source>
        <strain evidence="17 18">EXF-151</strain>
    </source>
</reference>
<keyword evidence="6 12" id="KW-0547">Nucleotide-binding</keyword>
<feature type="compositionally biased region" description="Basic and acidic residues" evidence="13">
    <location>
        <begin position="17"/>
        <end position="35"/>
    </location>
</feature>
<dbReference type="InterPro" id="IPR020061">
    <property type="entry name" value="Glu_tRNA_lig_a-bdl"/>
</dbReference>
<evidence type="ECO:0000256" key="4">
    <source>
        <dbReference type="ARBA" id="ARBA00022490"/>
    </source>
</evidence>
<keyword evidence="4" id="KW-0963">Cytoplasm</keyword>
<comment type="similarity">
    <text evidence="2">Belongs to the class-I aminoacyl-tRNA synthetase family. Glutamate--tRNA ligase type 2 subfamily.</text>
</comment>
<dbReference type="FunFam" id="2.40.240.10:FF:000004">
    <property type="entry name" value="Glutamyl-tRNA synthetase, cytoplasmic"/>
    <property type="match status" value="1"/>
</dbReference>
<evidence type="ECO:0000256" key="5">
    <source>
        <dbReference type="ARBA" id="ARBA00022598"/>
    </source>
</evidence>
<feature type="domain" description="tRNA synthetases class I (E and Q) anti-codon binding" evidence="16">
    <location>
        <begin position="339"/>
        <end position="412"/>
    </location>
</feature>
<dbReference type="PANTHER" id="PTHR43097:SF5">
    <property type="entry name" value="GLUTAMATE--TRNA LIGASE"/>
    <property type="match status" value="1"/>
</dbReference>
<dbReference type="Gene3D" id="1.10.1160.10">
    <property type="entry name" value="Glutamyl-trna Synthetase, Domain 2"/>
    <property type="match status" value="1"/>
</dbReference>
<feature type="domain" description="Glutamyl/glutaminyl-tRNA synthetase class Ib anti-codon binding" evidence="15">
    <location>
        <begin position="222"/>
        <end position="299"/>
    </location>
</feature>
<dbReference type="InterPro" id="IPR020059">
    <property type="entry name" value="Glu/Gln-tRNA-synth_Ib_codon-bd"/>
</dbReference>
<dbReference type="Proteomes" id="UP000270230">
    <property type="component" value="Unassembled WGS sequence"/>
</dbReference>
<keyword evidence="9 12" id="KW-0030">Aminoacyl-tRNA synthetase</keyword>
<proteinExistence type="inferred from homology"/>
<evidence type="ECO:0000256" key="2">
    <source>
        <dbReference type="ARBA" id="ARBA00008927"/>
    </source>
</evidence>
<dbReference type="GO" id="GO:0004818">
    <property type="term" value="F:glutamate-tRNA ligase activity"/>
    <property type="evidence" value="ECO:0007669"/>
    <property type="project" value="UniProtKB-EC"/>
</dbReference>
<dbReference type="Pfam" id="PF20974">
    <property type="entry name" value="tRNA-synt_1c_C2"/>
    <property type="match status" value="1"/>
</dbReference>
<feature type="region of interest" description="Disordered" evidence="13">
    <location>
        <begin position="1"/>
        <end position="35"/>
    </location>
</feature>
<evidence type="ECO:0000256" key="8">
    <source>
        <dbReference type="ARBA" id="ARBA00022917"/>
    </source>
</evidence>
<dbReference type="SUPFAM" id="SSF50715">
    <property type="entry name" value="Ribosomal protein L25-like"/>
    <property type="match status" value="1"/>
</dbReference>
<dbReference type="OrthoDB" id="10250478at2759"/>
<protein>
    <recommendedName>
        <fullName evidence="3">glutamate--tRNA ligase</fullName>
        <ecNumber evidence="3">6.1.1.17</ecNumber>
    </recommendedName>
    <alternativeName>
        <fullName evidence="10">Glutamyl-tRNA synthetase</fullName>
    </alternativeName>
</protein>
<dbReference type="EC" id="6.1.1.17" evidence="3"/>
<dbReference type="EMBL" id="QWIN01001635">
    <property type="protein sequence ID" value="RMY38378.1"/>
    <property type="molecule type" value="Genomic_DNA"/>
</dbReference>
<evidence type="ECO:0000256" key="11">
    <source>
        <dbReference type="ARBA" id="ARBA00048351"/>
    </source>
</evidence>
<dbReference type="GO" id="GO:0005829">
    <property type="term" value="C:cytosol"/>
    <property type="evidence" value="ECO:0007669"/>
    <property type="project" value="TreeGrafter"/>
</dbReference>
<dbReference type="InterPro" id="IPR020058">
    <property type="entry name" value="Glu/Gln-tRNA-synth_Ib_cat-dom"/>
</dbReference>
<dbReference type="InterPro" id="IPR049437">
    <property type="entry name" value="tRNA-synt_1c_C2"/>
</dbReference>
<evidence type="ECO:0000256" key="7">
    <source>
        <dbReference type="ARBA" id="ARBA00022840"/>
    </source>
</evidence>
<keyword evidence="7 12" id="KW-0067">ATP-binding</keyword>
<dbReference type="Gene3D" id="2.40.240.10">
    <property type="entry name" value="Ribosomal Protein L25, Chain P"/>
    <property type="match status" value="2"/>
</dbReference>
<evidence type="ECO:0000313" key="18">
    <source>
        <dbReference type="Proteomes" id="UP000270230"/>
    </source>
</evidence>
<evidence type="ECO:0000256" key="9">
    <source>
        <dbReference type="ARBA" id="ARBA00023146"/>
    </source>
</evidence>
<dbReference type="InterPro" id="IPR020056">
    <property type="entry name" value="Rbsml_bL25/Gln-tRNA_synth_N"/>
</dbReference>
<dbReference type="Pfam" id="PF03950">
    <property type="entry name" value="tRNA-synt_1c_C"/>
    <property type="match status" value="1"/>
</dbReference>
<dbReference type="InterPro" id="IPR014729">
    <property type="entry name" value="Rossmann-like_a/b/a_fold"/>
</dbReference>
<dbReference type="Gene3D" id="3.90.800.10">
    <property type="entry name" value="Glutamyl-tRNA Synthetase, Domain 3"/>
    <property type="match status" value="1"/>
</dbReference>
<comment type="subcellular location">
    <subcellularLocation>
        <location evidence="1">Cytoplasm</location>
    </subcellularLocation>
</comment>
<evidence type="ECO:0000256" key="13">
    <source>
        <dbReference type="SAM" id="MobiDB-lite"/>
    </source>
</evidence>
<dbReference type="Pfam" id="PF00749">
    <property type="entry name" value="tRNA-synt_1c"/>
    <property type="match status" value="1"/>
</dbReference>
<comment type="caution">
    <text evidence="17">The sequence shown here is derived from an EMBL/GenBank/DDBJ whole genome shotgun (WGS) entry which is preliminary data.</text>
</comment>
<keyword evidence="8 12" id="KW-0648">Protein biosynthesis</keyword>
<dbReference type="GO" id="GO:0005524">
    <property type="term" value="F:ATP binding"/>
    <property type="evidence" value="ECO:0007669"/>
    <property type="project" value="UniProtKB-KW"/>
</dbReference>
<dbReference type="InterPro" id="IPR011035">
    <property type="entry name" value="Ribosomal_bL25/Gln-tRNA_synth"/>
</dbReference>
<evidence type="ECO:0000313" key="17">
    <source>
        <dbReference type="EMBL" id="RMY38378.1"/>
    </source>
</evidence>
<feature type="domain" description="Glutamyl/glutaminyl-tRNA synthetase class Ib catalytic" evidence="14">
    <location>
        <begin position="1"/>
        <end position="219"/>
    </location>
</feature>
<evidence type="ECO:0000256" key="1">
    <source>
        <dbReference type="ARBA" id="ARBA00004496"/>
    </source>
</evidence>
<dbReference type="PANTHER" id="PTHR43097">
    <property type="entry name" value="GLUTAMINE-TRNA LIGASE"/>
    <property type="match status" value="1"/>
</dbReference>
<name>A0A3M7BFB5_HORWE</name>
<dbReference type="Gene3D" id="3.40.50.620">
    <property type="entry name" value="HUPs"/>
    <property type="match status" value="1"/>
</dbReference>
<sequence length="432" mass="49598">MIKDGNAYADNTPQEQLQKERMERKESAHRNDSVDDNLAHFEEMKKGTEEGTKWYIRAKLDMSSDNGALRDPVIYRCNPQPHHRTGSTWKIYPTYDYACPVVDSVEGITHALRTTEYNDRDPQYQWFIKTLKLRHVYNWNFSRMNFIRTVLSKRKLTKLVDAGIVWGWDDPRMATVRGIRRRGMTIPALQEFILKQGPSKNINYMDWTAFWATNKKYIDPVAARYTAVTKQDAVKCTVVGAPEAPRTEEKDLHAKNPEVGKKKVVFSKNIIMDQADAQSFADDEEITLMNWGNAIVRKKTYSLNPVNFVASVAGQGERLVTELELELHLQGDVKKTSKKVTWLSQDQELVPLSMFDFDYLITKDKPDPDDSLEDILNKSTETKTEALADCNVAALKEDAIVQFDRKGFFRIDKQFQHGDAAVAFQIPTGKKM</sequence>
<dbReference type="InterPro" id="IPR050132">
    <property type="entry name" value="Gln/Glu-tRNA_Ligase"/>
</dbReference>
<evidence type="ECO:0000256" key="6">
    <source>
        <dbReference type="ARBA" id="ARBA00022741"/>
    </source>
</evidence>
<dbReference type="SUPFAM" id="SSF52374">
    <property type="entry name" value="Nucleotidylyl transferase"/>
    <property type="match status" value="1"/>
</dbReference>
<evidence type="ECO:0000259" key="15">
    <source>
        <dbReference type="Pfam" id="PF03950"/>
    </source>
</evidence>
<accession>A0A3M7BFB5</accession>
<organism evidence="17 18">
    <name type="scientific">Hortaea werneckii</name>
    <name type="common">Black yeast</name>
    <name type="synonym">Cladosporium werneckii</name>
    <dbReference type="NCBI Taxonomy" id="91943"/>
    <lineage>
        <taxon>Eukaryota</taxon>
        <taxon>Fungi</taxon>
        <taxon>Dikarya</taxon>
        <taxon>Ascomycota</taxon>
        <taxon>Pezizomycotina</taxon>
        <taxon>Dothideomycetes</taxon>
        <taxon>Dothideomycetidae</taxon>
        <taxon>Mycosphaerellales</taxon>
        <taxon>Teratosphaeriaceae</taxon>
        <taxon>Hortaea</taxon>
    </lineage>
</organism>
<dbReference type="GO" id="GO:0017102">
    <property type="term" value="C:methionyl glutamyl tRNA synthetase complex"/>
    <property type="evidence" value="ECO:0007669"/>
    <property type="project" value="TreeGrafter"/>
</dbReference>
<dbReference type="AlphaFoldDB" id="A0A3M7BFB5"/>
<dbReference type="GO" id="GO:0006424">
    <property type="term" value="P:glutamyl-tRNA aminoacylation"/>
    <property type="evidence" value="ECO:0007669"/>
    <property type="project" value="TreeGrafter"/>
</dbReference>
<evidence type="ECO:0000256" key="12">
    <source>
        <dbReference type="RuleBase" id="RU363037"/>
    </source>
</evidence>
<comment type="catalytic activity">
    <reaction evidence="11">
        <text>tRNA(Glu) + L-glutamate + ATP = L-glutamyl-tRNA(Glu) + AMP + diphosphate</text>
        <dbReference type="Rhea" id="RHEA:23540"/>
        <dbReference type="Rhea" id="RHEA-COMP:9663"/>
        <dbReference type="Rhea" id="RHEA-COMP:9680"/>
        <dbReference type="ChEBI" id="CHEBI:29985"/>
        <dbReference type="ChEBI" id="CHEBI:30616"/>
        <dbReference type="ChEBI" id="CHEBI:33019"/>
        <dbReference type="ChEBI" id="CHEBI:78442"/>
        <dbReference type="ChEBI" id="CHEBI:78520"/>
        <dbReference type="ChEBI" id="CHEBI:456215"/>
        <dbReference type="EC" id="6.1.1.17"/>
    </reaction>
</comment>
<evidence type="ECO:0000256" key="3">
    <source>
        <dbReference type="ARBA" id="ARBA00012835"/>
    </source>
</evidence>
<evidence type="ECO:0000259" key="14">
    <source>
        <dbReference type="Pfam" id="PF00749"/>
    </source>
</evidence>